<keyword evidence="1" id="KW-0732">Signal</keyword>
<name>A0A183VD26_TOXCA</name>
<dbReference type="InterPro" id="IPR007110">
    <property type="entry name" value="Ig-like_dom"/>
</dbReference>
<dbReference type="InterPro" id="IPR013783">
    <property type="entry name" value="Ig-like_fold"/>
</dbReference>
<dbReference type="WBParaSite" id="TCNE_0001865001-mRNA-1">
    <property type="protein sequence ID" value="TCNE_0001865001-mRNA-1"/>
    <property type="gene ID" value="TCNE_0001865001"/>
</dbReference>
<dbReference type="Pfam" id="PF07679">
    <property type="entry name" value="I-set"/>
    <property type="match status" value="1"/>
</dbReference>
<dbReference type="Pfam" id="PF07686">
    <property type="entry name" value="V-set"/>
    <property type="match status" value="1"/>
</dbReference>
<dbReference type="AlphaFoldDB" id="A0A183VD26"/>
<evidence type="ECO:0000259" key="2">
    <source>
        <dbReference type="PROSITE" id="PS50835"/>
    </source>
</evidence>
<feature type="domain" description="Ig-like" evidence="2">
    <location>
        <begin position="119"/>
        <end position="157"/>
    </location>
</feature>
<reference evidence="5" key="1">
    <citation type="submission" date="2016-06" db="UniProtKB">
        <authorList>
            <consortium name="WormBaseParasite"/>
        </authorList>
    </citation>
    <scope>IDENTIFICATION</scope>
</reference>
<evidence type="ECO:0000256" key="1">
    <source>
        <dbReference type="SAM" id="SignalP"/>
    </source>
</evidence>
<feature type="signal peptide" evidence="1">
    <location>
        <begin position="1"/>
        <end position="20"/>
    </location>
</feature>
<dbReference type="PANTHER" id="PTHR45889">
    <property type="entry name" value="IG-LIKE DOMAIN-CONTAINING PROTEIN"/>
    <property type="match status" value="1"/>
</dbReference>
<evidence type="ECO:0000313" key="4">
    <source>
        <dbReference type="Proteomes" id="UP000050794"/>
    </source>
</evidence>
<dbReference type="Gene3D" id="2.60.40.10">
    <property type="entry name" value="Immunoglobulins"/>
    <property type="match status" value="2"/>
</dbReference>
<protein>
    <submittedName>
        <fullName evidence="5">Ig-like domain-containing protein</fullName>
    </submittedName>
</protein>
<evidence type="ECO:0000313" key="3">
    <source>
        <dbReference type="EMBL" id="VDM49967.1"/>
    </source>
</evidence>
<dbReference type="InterPro" id="IPR036179">
    <property type="entry name" value="Ig-like_dom_sf"/>
</dbReference>
<proteinExistence type="predicted"/>
<dbReference type="InterPro" id="IPR013106">
    <property type="entry name" value="Ig_V-set"/>
</dbReference>
<dbReference type="Proteomes" id="UP000050794">
    <property type="component" value="Unassembled WGS sequence"/>
</dbReference>
<dbReference type="InterPro" id="IPR003599">
    <property type="entry name" value="Ig_sub"/>
</dbReference>
<feature type="chain" id="PRO_5044553741" evidence="1">
    <location>
        <begin position="21"/>
        <end position="157"/>
    </location>
</feature>
<accession>A0A183VD26</accession>
<feature type="domain" description="Ig-like" evidence="2">
    <location>
        <begin position="17"/>
        <end position="110"/>
    </location>
</feature>
<dbReference type="SUPFAM" id="SSF48726">
    <property type="entry name" value="Immunoglobulin"/>
    <property type="match status" value="2"/>
</dbReference>
<dbReference type="PROSITE" id="PS50835">
    <property type="entry name" value="IG_LIKE"/>
    <property type="match status" value="2"/>
</dbReference>
<dbReference type="InterPro" id="IPR013098">
    <property type="entry name" value="Ig_I-set"/>
</dbReference>
<dbReference type="SMART" id="SM00409">
    <property type="entry name" value="IG"/>
    <property type="match status" value="1"/>
</dbReference>
<dbReference type="PANTHER" id="PTHR45889:SF8">
    <property type="entry name" value="IG-LIKE DOMAIN-CONTAINING PROTEIN"/>
    <property type="match status" value="1"/>
</dbReference>
<sequence>MGSGIFCVILLFLVNRPVWAGITTRGRQFNVNEGDSVELPCNVKDLNDDTVVLWKRGEEIIFTDEDGSLDDQRFQLNRENDNFTLIINRVEPYDTAAYVCSITSPEMSITHHLQVNVHPSVLISPDSNPLLVSVGENVVMKCTASGNPAPKVSWSRQ</sequence>
<evidence type="ECO:0000313" key="5">
    <source>
        <dbReference type="WBParaSite" id="TCNE_0001865001-mRNA-1"/>
    </source>
</evidence>
<reference evidence="3 4" key="2">
    <citation type="submission" date="2018-11" db="EMBL/GenBank/DDBJ databases">
        <authorList>
            <consortium name="Pathogen Informatics"/>
        </authorList>
    </citation>
    <scope>NUCLEOTIDE SEQUENCE [LARGE SCALE GENOMIC DNA]</scope>
</reference>
<keyword evidence="4" id="KW-1185">Reference proteome</keyword>
<dbReference type="EMBL" id="UYWY01025776">
    <property type="protein sequence ID" value="VDM49967.1"/>
    <property type="molecule type" value="Genomic_DNA"/>
</dbReference>
<gene>
    <name evidence="3" type="ORF">TCNE_LOCUS18646</name>
</gene>
<organism evidence="4 5">
    <name type="scientific">Toxocara canis</name>
    <name type="common">Canine roundworm</name>
    <dbReference type="NCBI Taxonomy" id="6265"/>
    <lineage>
        <taxon>Eukaryota</taxon>
        <taxon>Metazoa</taxon>
        <taxon>Ecdysozoa</taxon>
        <taxon>Nematoda</taxon>
        <taxon>Chromadorea</taxon>
        <taxon>Rhabditida</taxon>
        <taxon>Spirurina</taxon>
        <taxon>Ascaridomorpha</taxon>
        <taxon>Ascaridoidea</taxon>
        <taxon>Toxocaridae</taxon>
        <taxon>Toxocara</taxon>
    </lineage>
</organism>